<proteinExistence type="predicted"/>
<protein>
    <submittedName>
        <fullName evidence="1">Uncharacterized protein</fullName>
    </submittedName>
</protein>
<organism evidence="1">
    <name type="scientific">viral metagenome</name>
    <dbReference type="NCBI Taxonomy" id="1070528"/>
    <lineage>
        <taxon>unclassified sequences</taxon>
        <taxon>metagenomes</taxon>
        <taxon>organismal metagenomes</taxon>
    </lineage>
</organism>
<reference evidence="1" key="1">
    <citation type="journal article" date="2020" name="Nature">
        <title>Giant virus diversity and host interactions through global metagenomics.</title>
        <authorList>
            <person name="Schulz F."/>
            <person name="Roux S."/>
            <person name="Paez-Espino D."/>
            <person name="Jungbluth S."/>
            <person name="Walsh D.A."/>
            <person name="Denef V.J."/>
            <person name="McMahon K.D."/>
            <person name="Konstantinidis K.T."/>
            <person name="Eloe-Fadrosh E.A."/>
            <person name="Kyrpides N.C."/>
            <person name="Woyke T."/>
        </authorList>
    </citation>
    <scope>NUCLEOTIDE SEQUENCE</scope>
    <source>
        <strain evidence="1">GVMAG-M-3300027747-57</strain>
    </source>
</reference>
<name>A0A6C0JKU9_9ZZZZ</name>
<dbReference type="AlphaFoldDB" id="A0A6C0JKU9"/>
<sequence>MIISRQDLKNMYLEHIEQEKARILRLVTNELKIIVNEIIETNKTGKQIYKRKCYELREDYLTLLFTNLQEVFVDSKITTEVVNDPEESQKYVIITFDWS</sequence>
<accession>A0A6C0JKU9</accession>
<dbReference type="EMBL" id="MN740431">
    <property type="protein sequence ID" value="QHU06282.1"/>
    <property type="molecule type" value="Genomic_DNA"/>
</dbReference>
<evidence type="ECO:0000313" key="1">
    <source>
        <dbReference type="EMBL" id="QHU06282.1"/>
    </source>
</evidence>